<dbReference type="OrthoDB" id="147504at2157"/>
<dbReference type="Pfam" id="PF08241">
    <property type="entry name" value="Methyltransf_11"/>
    <property type="match status" value="1"/>
</dbReference>
<evidence type="ECO:0000313" key="3">
    <source>
        <dbReference type="Proteomes" id="UP000027153"/>
    </source>
</evidence>
<evidence type="ECO:0000313" key="2">
    <source>
        <dbReference type="EMBL" id="KCZ72608.1"/>
    </source>
</evidence>
<keyword evidence="2" id="KW-0830">Ubiquinone</keyword>
<dbReference type="AlphaFoldDB" id="A0A062V7R5"/>
<dbReference type="GO" id="GO:0032259">
    <property type="term" value="P:methylation"/>
    <property type="evidence" value="ECO:0007669"/>
    <property type="project" value="UniProtKB-KW"/>
</dbReference>
<sequence length="260" mass="29436">MGIKESAIRQFGRQAEAYSKGNIFVDGVHLSEIVNRSGAAKNHKVLDIATGAGFLALEFAKRADVVIGSDLTRNMLLHACEKQKNSGHRNTGFLLSDVESLPFQDKTFDIVSCRFAFHHFPDPEKALLEMKRVCKAYGRIVLVDGVSSEDRNKSLFHNRIEKIRDPSHVRIYTLSEMKDMFNTLETVIADIVHQDIHQDFNDWIERAGTGDKEAKVIEELMQSMEDDRTGLRVKIENGRLGFTYDTVILIADKRGKINLK</sequence>
<proteinExistence type="predicted"/>
<dbReference type="Proteomes" id="UP000027153">
    <property type="component" value="Unassembled WGS sequence"/>
</dbReference>
<reference evidence="2 3" key="1">
    <citation type="journal article" date="2013" name="Nature">
        <title>Anaerobic oxidation of methane coupled to nitrate reduction in a novel archaeal lineage.</title>
        <authorList>
            <person name="Haroon M.F."/>
            <person name="Hu S."/>
            <person name="Shi Y."/>
            <person name="Imelfort M."/>
            <person name="Keller J."/>
            <person name="Hugenholtz P."/>
            <person name="Yuan Z."/>
            <person name="Tyson G.W."/>
        </authorList>
    </citation>
    <scope>NUCLEOTIDE SEQUENCE [LARGE SCALE GENOMIC DNA]</scope>
    <source>
        <strain evidence="2 3">ANME-2d</strain>
    </source>
</reference>
<dbReference type="RefSeq" id="WP_052368577.1">
    <property type="nucleotide sequence ID" value="NZ_JMIY01000002.1"/>
</dbReference>
<dbReference type="CDD" id="cd02440">
    <property type="entry name" value="AdoMet_MTases"/>
    <property type="match status" value="1"/>
</dbReference>
<dbReference type="GO" id="GO:0008757">
    <property type="term" value="F:S-adenosylmethionine-dependent methyltransferase activity"/>
    <property type="evidence" value="ECO:0007669"/>
    <property type="project" value="InterPro"/>
</dbReference>
<keyword evidence="3" id="KW-1185">Reference proteome</keyword>
<keyword evidence="2" id="KW-0808">Transferase</keyword>
<dbReference type="InterPro" id="IPR029063">
    <property type="entry name" value="SAM-dependent_MTases_sf"/>
</dbReference>
<protein>
    <submittedName>
        <fullName evidence="2">Methylase involved in ubiquinone/menaquinone biosynthesis</fullName>
    </submittedName>
</protein>
<dbReference type="SUPFAM" id="SSF53335">
    <property type="entry name" value="S-adenosyl-L-methionine-dependent methyltransferases"/>
    <property type="match status" value="1"/>
</dbReference>
<dbReference type="InterPro" id="IPR013216">
    <property type="entry name" value="Methyltransf_11"/>
</dbReference>
<evidence type="ECO:0000259" key="1">
    <source>
        <dbReference type="Pfam" id="PF08241"/>
    </source>
</evidence>
<organism evidence="2 3">
    <name type="scientific">Candidatus Methanoperedens nitratireducens</name>
    <dbReference type="NCBI Taxonomy" id="1392998"/>
    <lineage>
        <taxon>Archaea</taxon>
        <taxon>Methanobacteriati</taxon>
        <taxon>Methanobacteriota</taxon>
        <taxon>Stenosarchaea group</taxon>
        <taxon>Methanomicrobia</taxon>
        <taxon>Methanosarcinales</taxon>
        <taxon>ANME-2 cluster</taxon>
        <taxon>Candidatus Methanoperedentaceae</taxon>
        <taxon>Candidatus Methanoperedens</taxon>
    </lineage>
</organism>
<feature type="domain" description="Methyltransferase type 11" evidence="1">
    <location>
        <begin position="46"/>
        <end position="141"/>
    </location>
</feature>
<dbReference type="PANTHER" id="PTHR43591">
    <property type="entry name" value="METHYLTRANSFERASE"/>
    <property type="match status" value="1"/>
</dbReference>
<keyword evidence="2" id="KW-0489">Methyltransferase</keyword>
<accession>A0A062V7R5</accession>
<dbReference type="EMBL" id="JMIY01000002">
    <property type="protein sequence ID" value="KCZ72608.1"/>
    <property type="molecule type" value="Genomic_DNA"/>
</dbReference>
<comment type="caution">
    <text evidence="2">The sequence shown here is derived from an EMBL/GenBank/DDBJ whole genome shotgun (WGS) entry which is preliminary data.</text>
</comment>
<dbReference type="Gene3D" id="3.40.50.150">
    <property type="entry name" value="Vaccinia Virus protein VP39"/>
    <property type="match status" value="1"/>
</dbReference>
<gene>
    <name evidence="2" type="ORF">ANME2D_01038</name>
</gene>
<name>A0A062V7R5_9EURY</name>